<dbReference type="HOGENOM" id="CLU_000445_89_6_11"/>
<dbReference type="PRINTS" id="PR00344">
    <property type="entry name" value="BCTRLSENSOR"/>
</dbReference>
<dbReference type="InterPro" id="IPR003594">
    <property type="entry name" value="HATPase_dom"/>
</dbReference>
<evidence type="ECO:0000256" key="1">
    <source>
        <dbReference type="ARBA" id="ARBA00000085"/>
    </source>
</evidence>
<evidence type="ECO:0000256" key="8">
    <source>
        <dbReference type="ARBA" id="ARBA00022989"/>
    </source>
</evidence>
<keyword evidence="16" id="KW-1185">Reference proteome</keyword>
<feature type="region of interest" description="Disordered" evidence="11">
    <location>
        <begin position="438"/>
        <end position="470"/>
    </location>
</feature>
<keyword evidence="8 12" id="KW-1133">Transmembrane helix</keyword>
<dbReference type="eggNOG" id="COG2205">
    <property type="taxonomic scope" value="Bacteria"/>
</dbReference>
<comment type="subcellular location">
    <subcellularLocation>
        <location evidence="2">Cell membrane</location>
    </subcellularLocation>
</comment>
<dbReference type="InterPro" id="IPR005467">
    <property type="entry name" value="His_kinase_dom"/>
</dbReference>
<evidence type="ECO:0000256" key="10">
    <source>
        <dbReference type="ARBA" id="ARBA00023136"/>
    </source>
</evidence>
<dbReference type="InterPro" id="IPR036890">
    <property type="entry name" value="HATPase_C_sf"/>
</dbReference>
<dbReference type="InParanoid" id="E3J6U4"/>
<dbReference type="AlphaFoldDB" id="E3J6U4"/>
<dbReference type="InterPro" id="IPR004358">
    <property type="entry name" value="Sig_transdc_His_kin-like_C"/>
</dbReference>
<feature type="domain" description="HAMP" evidence="14">
    <location>
        <begin position="169"/>
        <end position="222"/>
    </location>
</feature>
<evidence type="ECO:0000256" key="4">
    <source>
        <dbReference type="ARBA" id="ARBA00022553"/>
    </source>
</evidence>
<evidence type="ECO:0000259" key="14">
    <source>
        <dbReference type="PROSITE" id="PS50885"/>
    </source>
</evidence>
<dbReference type="SUPFAM" id="SSF47384">
    <property type="entry name" value="Homodimeric domain of signal transducing histidine kinase"/>
    <property type="match status" value="1"/>
</dbReference>
<dbReference type="Proteomes" id="UP000002484">
    <property type="component" value="Chromosome"/>
</dbReference>
<dbReference type="SMART" id="SM00387">
    <property type="entry name" value="HATPase_c"/>
    <property type="match status" value="1"/>
</dbReference>
<sequence precursor="true">MRRRLVLLTVTVLAASLALFTVAFWLLLHGWLRHDASALLASRARGATALVAVDGGRLVLEETPGDEAVEPVLWLYDPGLTLVARPPGDRSLDQAARALASGGPGTRVVGQVELRAVGVQDGTRHVGMVVVALSLAPYTHSERLAVGAAVLLDVLVLAGAALLARRLVGSALRPVAAMTACARDWGAHAPDQRFGLGPPRDEITGLAATLDGLLTRLAASLRHEALVTSQIAHELKAPLARLRAVAETSARYDAGSEPLRATLGQVVDEVDQLTGVVETLLKAHGGSATTGRVDLLAVATQAAGPAGPATVVSVSGTTAVALCDPGLAERMLAPIVANALRYSRGSIVLRLDQPGASAGCRAVVRLAVLDDGPGFAAEEAEAVFEPGYRGSGATGDGAGLGLPLARRLARLAGGDVRVVPEARGHVVLTLPALPETGWDDAGPDATGRPLAAAGTLGGQGASGGEVGATG</sequence>
<dbReference type="CDD" id="cd00082">
    <property type="entry name" value="HisKA"/>
    <property type="match status" value="1"/>
</dbReference>
<comment type="catalytic activity">
    <reaction evidence="1">
        <text>ATP + protein L-histidine = ADP + protein N-phospho-L-histidine.</text>
        <dbReference type="EC" id="2.7.13.3"/>
    </reaction>
</comment>
<keyword evidence="6 12" id="KW-0812">Transmembrane</keyword>
<evidence type="ECO:0000256" key="7">
    <source>
        <dbReference type="ARBA" id="ARBA00022777"/>
    </source>
</evidence>
<dbReference type="SUPFAM" id="SSF55874">
    <property type="entry name" value="ATPase domain of HSP90 chaperone/DNA topoisomerase II/histidine kinase"/>
    <property type="match status" value="1"/>
</dbReference>
<feature type="compositionally biased region" description="Gly residues" evidence="11">
    <location>
        <begin position="455"/>
        <end position="470"/>
    </location>
</feature>
<dbReference type="InterPro" id="IPR003660">
    <property type="entry name" value="HAMP_dom"/>
</dbReference>
<keyword evidence="5" id="KW-0808">Transferase</keyword>
<dbReference type="GO" id="GO:0005886">
    <property type="term" value="C:plasma membrane"/>
    <property type="evidence" value="ECO:0007669"/>
    <property type="project" value="UniProtKB-SubCell"/>
</dbReference>
<organism evidence="15 16">
    <name type="scientific">Pseudofrankia inefficax (strain DSM 45817 / CECT 9037 / DDB 130130 / EuI1c)</name>
    <name type="common">Frankia inefficax</name>
    <dbReference type="NCBI Taxonomy" id="298654"/>
    <lineage>
        <taxon>Bacteria</taxon>
        <taxon>Bacillati</taxon>
        <taxon>Actinomycetota</taxon>
        <taxon>Actinomycetes</taxon>
        <taxon>Frankiales</taxon>
        <taxon>Frankiaceae</taxon>
        <taxon>Pseudofrankia</taxon>
    </lineage>
</organism>
<evidence type="ECO:0000259" key="13">
    <source>
        <dbReference type="PROSITE" id="PS50109"/>
    </source>
</evidence>
<dbReference type="EMBL" id="CP002299">
    <property type="protein sequence ID" value="ADP83164.1"/>
    <property type="molecule type" value="Genomic_DNA"/>
</dbReference>
<dbReference type="KEGG" id="fri:FraEuI1c_5175"/>
<evidence type="ECO:0000256" key="6">
    <source>
        <dbReference type="ARBA" id="ARBA00022692"/>
    </source>
</evidence>
<keyword evidence="10 12" id="KW-0472">Membrane</keyword>
<accession>E3J6U4</accession>
<dbReference type="Gene3D" id="1.10.287.130">
    <property type="match status" value="1"/>
</dbReference>
<dbReference type="PANTHER" id="PTHR45436">
    <property type="entry name" value="SENSOR HISTIDINE KINASE YKOH"/>
    <property type="match status" value="1"/>
</dbReference>
<dbReference type="InterPro" id="IPR050428">
    <property type="entry name" value="TCS_sensor_his_kinase"/>
</dbReference>
<dbReference type="OrthoDB" id="3849995at2"/>
<dbReference type="InterPro" id="IPR036097">
    <property type="entry name" value="HisK_dim/P_sf"/>
</dbReference>
<evidence type="ECO:0000313" key="15">
    <source>
        <dbReference type="EMBL" id="ADP83164.1"/>
    </source>
</evidence>
<feature type="domain" description="Histidine kinase" evidence="13">
    <location>
        <begin position="230"/>
        <end position="434"/>
    </location>
</feature>
<dbReference type="PROSITE" id="PS50109">
    <property type="entry name" value="HIS_KIN"/>
    <property type="match status" value="1"/>
</dbReference>
<keyword evidence="9" id="KW-0902">Two-component regulatory system</keyword>
<dbReference type="GO" id="GO:0000155">
    <property type="term" value="F:phosphorelay sensor kinase activity"/>
    <property type="evidence" value="ECO:0007669"/>
    <property type="project" value="InterPro"/>
</dbReference>
<reference evidence="15 16" key="1">
    <citation type="submission" date="2010-10" db="EMBL/GenBank/DDBJ databases">
        <title>Complete sequence of Frankia sp. EuI1c.</title>
        <authorList>
            <consortium name="US DOE Joint Genome Institute"/>
            <person name="Lucas S."/>
            <person name="Copeland A."/>
            <person name="Lapidus A."/>
            <person name="Cheng J.-F."/>
            <person name="Bruce D."/>
            <person name="Goodwin L."/>
            <person name="Pitluck S."/>
            <person name="Chertkov O."/>
            <person name="Detter J.C."/>
            <person name="Han C."/>
            <person name="Tapia R."/>
            <person name="Land M."/>
            <person name="Hauser L."/>
            <person name="Jeffries C."/>
            <person name="Kyrpides N."/>
            <person name="Ivanova N."/>
            <person name="Mikhailova N."/>
            <person name="Beauchemin N."/>
            <person name="Sen A."/>
            <person name="Sur S.A."/>
            <person name="Gtari M."/>
            <person name="Wall L."/>
            <person name="Tisa L."/>
            <person name="Woyke T."/>
        </authorList>
    </citation>
    <scope>NUCLEOTIDE SEQUENCE [LARGE SCALE GENOMIC DNA]</scope>
    <source>
        <strain evidence="16">DSM 45817 / CECT 9037 / EuI1c</strain>
    </source>
</reference>
<dbReference type="STRING" id="298654.FraEuI1c_5175"/>
<evidence type="ECO:0000256" key="2">
    <source>
        <dbReference type="ARBA" id="ARBA00004236"/>
    </source>
</evidence>
<dbReference type="Gene3D" id="3.30.565.10">
    <property type="entry name" value="Histidine kinase-like ATPase, C-terminal domain"/>
    <property type="match status" value="1"/>
</dbReference>
<keyword evidence="4" id="KW-0597">Phosphoprotein</keyword>
<dbReference type="RefSeq" id="WP_013426282.1">
    <property type="nucleotide sequence ID" value="NC_014666.1"/>
</dbReference>
<dbReference type="PROSITE" id="PS50885">
    <property type="entry name" value="HAMP"/>
    <property type="match status" value="1"/>
</dbReference>
<evidence type="ECO:0000256" key="5">
    <source>
        <dbReference type="ARBA" id="ARBA00022679"/>
    </source>
</evidence>
<evidence type="ECO:0000256" key="3">
    <source>
        <dbReference type="ARBA" id="ARBA00012438"/>
    </source>
</evidence>
<feature type="transmembrane region" description="Helical" evidence="12">
    <location>
        <begin position="5"/>
        <end position="28"/>
    </location>
</feature>
<dbReference type="InterPro" id="IPR003661">
    <property type="entry name" value="HisK_dim/P_dom"/>
</dbReference>
<evidence type="ECO:0000256" key="12">
    <source>
        <dbReference type="SAM" id="Phobius"/>
    </source>
</evidence>
<proteinExistence type="predicted"/>
<keyword evidence="7 15" id="KW-0418">Kinase</keyword>
<evidence type="ECO:0000256" key="11">
    <source>
        <dbReference type="SAM" id="MobiDB-lite"/>
    </source>
</evidence>
<evidence type="ECO:0000256" key="9">
    <source>
        <dbReference type="ARBA" id="ARBA00023012"/>
    </source>
</evidence>
<gene>
    <name evidence="15" type="ordered locus">FraEuI1c_5175</name>
</gene>
<dbReference type="EC" id="2.7.13.3" evidence="3"/>
<dbReference type="PANTHER" id="PTHR45436:SF16">
    <property type="entry name" value="HISTIDINE KINASE"/>
    <property type="match status" value="1"/>
</dbReference>
<protein>
    <recommendedName>
        <fullName evidence="3">histidine kinase</fullName>
        <ecNumber evidence="3">2.7.13.3</ecNumber>
    </recommendedName>
</protein>
<dbReference type="Pfam" id="PF02518">
    <property type="entry name" value="HATPase_c"/>
    <property type="match status" value="1"/>
</dbReference>
<name>E3J6U4_PSEI1</name>
<evidence type="ECO:0000313" key="16">
    <source>
        <dbReference type="Proteomes" id="UP000002484"/>
    </source>
</evidence>